<dbReference type="Proteomes" id="UP000823597">
    <property type="component" value="Unassembled WGS sequence"/>
</dbReference>
<comment type="caution">
    <text evidence="2">The sequence shown here is derived from an EMBL/GenBank/DDBJ whole genome shotgun (WGS) entry which is preliminary data.</text>
</comment>
<sequence>MKRFFETIGRYWLFLGRVFTRPEKWRLFFRQFLFEADKLVVSSILLVSFISLFIGGVIVIQTAANLENPFISKMYVGYMARESLILEFCSTMIALILAGKIGSNVSSEIGSMRITEQIDAMEMMGVNSANYLVLPKITSATLLSPFLTMISFMTGLVGGGIVASATDMVTVADYIEGITFSFNGFYIIYSCIKTSVFCFIITSVSAFNGYYASGGSLGVGRSSTKAIVYTSMLILVFDLILTQTMLY</sequence>
<dbReference type="PANTHER" id="PTHR30188:SF4">
    <property type="entry name" value="PROTEIN TRIGALACTOSYLDIACYLGLYCEROL 1, CHLOROPLASTIC"/>
    <property type="match status" value="1"/>
</dbReference>
<gene>
    <name evidence="2" type="ORF">IAB93_07040</name>
</gene>
<feature type="transmembrane region" description="Helical" evidence="1">
    <location>
        <begin position="146"/>
        <end position="166"/>
    </location>
</feature>
<evidence type="ECO:0000313" key="2">
    <source>
        <dbReference type="EMBL" id="MBO8465732.1"/>
    </source>
</evidence>
<reference evidence="2" key="2">
    <citation type="journal article" date="2021" name="PeerJ">
        <title>Extensive microbial diversity within the chicken gut microbiome revealed by metagenomics and culture.</title>
        <authorList>
            <person name="Gilroy R."/>
            <person name="Ravi A."/>
            <person name="Getino M."/>
            <person name="Pursley I."/>
            <person name="Horton D.L."/>
            <person name="Alikhan N.F."/>
            <person name="Baker D."/>
            <person name="Gharbi K."/>
            <person name="Hall N."/>
            <person name="Watson M."/>
            <person name="Adriaenssens E.M."/>
            <person name="Foster-Nyarko E."/>
            <person name="Jarju S."/>
            <person name="Secka A."/>
            <person name="Antonio M."/>
            <person name="Oren A."/>
            <person name="Chaudhuri R.R."/>
            <person name="La Ragione R."/>
            <person name="Hildebrand F."/>
            <person name="Pallen M.J."/>
        </authorList>
    </citation>
    <scope>NUCLEOTIDE SEQUENCE</scope>
    <source>
        <strain evidence="2">10037</strain>
    </source>
</reference>
<dbReference type="EMBL" id="JADIME010000076">
    <property type="protein sequence ID" value="MBO8465732.1"/>
    <property type="molecule type" value="Genomic_DNA"/>
</dbReference>
<dbReference type="GO" id="GO:0043190">
    <property type="term" value="C:ATP-binding cassette (ABC) transporter complex"/>
    <property type="evidence" value="ECO:0007669"/>
    <property type="project" value="InterPro"/>
</dbReference>
<proteinExistence type="predicted"/>
<keyword evidence="1" id="KW-1133">Transmembrane helix</keyword>
<evidence type="ECO:0000313" key="3">
    <source>
        <dbReference type="Proteomes" id="UP000823597"/>
    </source>
</evidence>
<dbReference type="GO" id="GO:0005548">
    <property type="term" value="F:phospholipid transporter activity"/>
    <property type="evidence" value="ECO:0007669"/>
    <property type="project" value="TreeGrafter"/>
</dbReference>
<protein>
    <submittedName>
        <fullName evidence="2">ABC transporter permease</fullName>
    </submittedName>
</protein>
<dbReference type="PANTHER" id="PTHR30188">
    <property type="entry name" value="ABC TRANSPORTER PERMEASE PROTEIN-RELATED"/>
    <property type="match status" value="1"/>
</dbReference>
<dbReference type="InterPro" id="IPR030802">
    <property type="entry name" value="Permease_MalE"/>
</dbReference>
<name>A0A9D9I4Y7_9BACT</name>
<dbReference type="Pfam" id="PF02405">
    <property type="entry name" value="MlaE"/>
    <property type="match status" value="1"/>
</dbReference>
<feature type="transmembrane region" description="Helical" evidence="1">
    <location>
        <begin position="186"/>
        <end position="207"/>
    </location>
</feature>
<accession>A0A9D9I4Y7</accession>
<feature type="transmembrane region" description="Helical" evidence="1">
    <location>
        <begin position="227"/>
        <end position="246"/>
    </location>
</feature>
<keyword evidence="1" id="KW-0812">Transmembrane</keyword>
<keyword evidence="1" id="KW-0472">Membrane</keyword>
<evidence type="ECO:0000256" key="1">
    <source>
        <dbReference type="SAM" id="Phobius"/>
    </source>
</evidence>
<reference evidence="2" key="1">
    <citation type="submission" date="2020-10" db="EMBL/GenBank/DDBJ databases">
        <authorList>
            <person name="Gilroy R."/>
        </authorList>
    </citation>
    <scope>NUCLEOTIDE SEQUENCE</scope>
    <source>
        <strain evidence="2">10037</strain>
    </source>
</reference>
<organism evidence="2 3">
    <name type="scientific">Candidatus Merdivivens pullistercoris</name>
    <dbReference type="NCBI Taxonomy" id="2840873"/>
    <lineage>
        <taxon>Bacteria</taxon>
        <taxon>Pseudomonadati</taxon>
        <taxon>Bacteroidota</taxon>
        <taxon>Bacteroidia</taxon>
        <taxon>Bacteroidales</taxon>
        <taxon>Muribaculaceae</taxon>
        <taxon>Muribaculaceae incertae sedis</taxon>
        <taxon>Candidatus Merdivivens</taxon>
    </lineage>
</organism>
<feature type="transmembrane region" description="Helical" evidence="1">
    <location>
        <begin position="84"/>
        <end position="103"/>
    </location>
</feature>
<dbReference type="AlphaFoldDB" id="A0A9D9I4Y7"/>
<feature type="transmembrane region" description="Helical" evidence="1">
    <location>
        <begin position="39"/>
        <end position="64"/>
    </location>
</feature>